<accession>A0A7W3LXM6</accession>
<name>A0A7W3LXM6_ACTNM</name>
<evidence type="ECO:0000313" key="1">
    <source>
        <dbReference type="EMBL" id="MBA8956166.1"/>
    </source>
</evidence>
<dbReference type="Proteomes" id="UP000572680">
    <property type="component" value="Unassembled WGS sequence"/>
</dbReference>
<keyword evidence="2" id="KW-1185">Reference proteome</keyword>
<reference evidence="1 2" key="1">
    <citation type="submission" date="2020-08" db="EMBL/GenBank/DDBJ databases">
        <title>Genomic Encyclopedia of Type Strains, Phase IV (KMG-IV): sequencing the most valuable type-strain genomes for metagenomic binning, comparative biology and taxonomic classification.</title>
        <authorList>
            <person name="Goeker M."/>
        </authorList>
    </citation>
    <scope>NUCLEOTIDE SEQUENCE [LARGE SCALE GENOMIC DNA]</scope>
    <source>
        <strain evidence="1 2">DSM 44197</strain>
    </source>
</reference>
<protein>
    <submittedName>
        <fullName evidence="1">Uncharacterized protein</fullName>
    </submittedName>
</protein>
<gene>
    <name evidence="1" type="ORF">HNR61_007848</name>
</gene>
<organism evidence="1 2">
    <name type="scientific">Actinomadura namibiensis</name>
    <dbReference type="NCBI Taxonomy" id="182080"/>
    <lineage>
        <taxon>Bacteria</taxon>
        <taxon>Bacillati</taxon>
        <taxon>Actinomycetota</taxon>
        <taxon>Actinomycetes</taxon>
        <taxon>Streptosporangiales</taxon>
        <taxon>Thermomonosporaceae</taxon>
        <taxon>Actinomadura</taxon>
    </lineage>
</organism>
<dbReference type="RefSeq" id="WP_281400686.1">
    <property type="nucleotide sequence ID" value="NZ_BAAALP010000007.1"/>
</dbReference>
<sequence>MHLIPGNQASDRQRAQRYIAEGHSHEVVVEAERLLRAMPGD</sequence>
<evidence type="ECO:0000313" key="2">
    <source>
        <dbReference type="Proteomes" id="UP000572680"/>
    </source>
</evidence>
<comment type="caution">
    <text evidence="1">The sequence shown here is derived from an EMBL/GenBank/DDBJ whole genome shotgun (WGS) entry which is preliminary data.</text>
</comment>
<proteinExistence type="predicted"/>
<dbReference type="AlphaFoldDB" id="A0A7W3LXM6"/>
<dbReference type="EMBL" id="JACJIA010000014">
    <property type="protein sequence ID" value="MBA8956166.1"/>
    <property type="molecule type" value="Genomic_DNA"/>
</dbReference>